<dbReference type="EMBL" id="BAABBI010000002">
    <property type="protein sequence ID" value="GAA3786450.1"/>
    <property type="molecule type" value="Genomic_DNA"/>
</dbReference>
<accession>A0ABP7H9E3</accession>
<organism evidence="1 2">
    <name type="scientific">Corallibacter vietnamensis</name>
    <dbReference type="NCBI Taxonomy" id="904130"/>
    <lineage>
        <taxon>Bacteria</taxon>
        <taxon>Pseudomonadati</taxon>
        <taxon>Bacteroidota</taxon>
        <taxon>Flavobacteriia</taxon>
        <taxon>Flavobacteriales</taxon>
        <taxon>Flavobacteriaceae</taxon>
        <taxon>Corallibacter</taxon>
    </lineage>
</organism>
<proteinExistence type="predicted"/>
<sequence length="259" mass="29288">MLTCLLLCSTACKETTNKKASQKTEISEKNTTNSFVTSIETSHKKTAFLKESVVQFQISILFEGNEILNGSASFATDSSKGKLELSNGDVIIYSHNQVYYSPSITNTQRVRFNAYTWNYFFLFPYKLSDEGTVWHSYTNSELDGGKYNAQKLTFEANTGDAPDDWYVVYANKNSNLIEAAAYIVTSGKTIEEAEADPHAIKYEDFASVKNIPIARKWTFWEWKENLGLTKQIGEATLKNITFIEEDSTLFEVPKGFLKI</sequence>
<protein>
    <submittedName>
        <fullName evidence="1">Uncharacterized protein</fullName>
    </submittedName>
</protein>
<dbReference type="Proteomes" id="UP001501456">
    <property type="component" value="Unassembled WGS sequence"/>
</dbReference>
<reference evidence="2" key="1">
    <citation type="journal article" date="2019" name="Int. J. Syst. Evol. Microbiol.">
        <title>The Global Catalogue of Microorganisms (GCM) 10K type strain sequencing project: providing services to taxonomists for standard genome sequencing and annotation.</title>
        <authorList>
            <consortium name="The Broad Institute Genomics Platform"/>
            <consortium name="The Broad Institute Genome Sequencing Center for Infectious Disease"/>
            <person name="Wu L."/>
            <person name="Ma J."/>
        </authorList>
    </citation>
    <scope>NUCLEOTIDE SEQUENCE [LARGE SCALE GENOMIC DNA]</scope>
    <source>
        <strain evidence="2">JCM 17525</strain>
    </source>
</reference>
<comment type="caution">
    <text evidence="1">The sequence shown here is derived from an EMBL/GenBank/DDBJ whole genome shotgun (WGS) entry which is preliminary data.</text>
</comment>
<gene>
    <name evidence="1" type="ORF">GCM10022271_18780</name>
</gene>
<name>A0ABP7H9E3_9FLAO</name>
<evidence type="ECO:0000313" key="1">
    <source>
        <dbReference type="EMBL" id="GAA3786450.1"/>
    </source>
</evidence>
<keyword evidence="2" id="KW-1185">Reference proteome</keyword>
<evidence type="ECO:0000313" key="2">
    <source>
        <dbReference type="Proteomes" id="UP001501456"/>
    </source>
</evidence>